<keyword evidence="5" id="KW-0067">ATP-binding</keyword>
<dbReference type="PANTHER" id="PTHR43788">
    <property type="entry name" value="DNA2/NAM7 HELICASE FAMILY MEMBER"/>
    <property type="match status" value="1"/>
</dbReference>
<evidence type="ECO:0000256" key="2">
    <source>
        <dbReference type="ARBA" id="ARBA00022741"/>
    </source>
</evidence>
<keyword evidence="10" id="KW-1185">Reference proteome</keyword>
<evidence type="ECO:0000259" key="8">
    <source>
        <dbReference type="Pfam" id="PF13087"/>
    </source>
</evidence>
<reference evidence="9 10" key="1">
    <citation type="submission" date="2017-11" db="EMBL/GenBank/DDBJ databases">
        <title>Complete genome of a free-living desiccation-tolerant cyanobacterium and its photosynthetic adaptation to extreme terrestrial habitat.</title>
        <authorList>
            <person name="Shang J."/>
        </authorList>
    </citation>
    <scope>NUCLEOTIDE SEQUENCE [LARGE SCALE GENOMIC DNA]</scope>
    <source>
        <strain evidence="9 10">CCNUN1</strain>
        <plasmid evidence="10">pnfsy06</plasmid>
    </source>
</reference>
<dbReference type="CDD" id="cd18808">
    <property type="entry name" value="SF1_C_Upf1"/>
    <property type="match status" value="1"/>
</dbReference>
<dbReference type="Gene3D" id="3.40.50.300">
    <property type="entry name" value="P-loop containing nucleotide triphosphate hydrolases"/>
    <property type="match status" value="3"/>
</dbReference>
<dbReference type="GO" id="GO:0016787">
    <property type="term" value="F:hydrolase activity"/>
    <property type="evidence" value="ECO:0007669"/>
    <property type="project" value="UniProtKB-KW"/>
</dbReference>
<evidence type="ECO:0000313" key="10">
    <source>
        <dbReference type="Proteomes" id="UP000232003"/>
    </source>
</evidence>
<keyword evidence="4" id="KW-0347">Helicase</keyword>
<dbReference type="PANTHER" id="PTHR43788:SF8">
    <property type="entry name" value="DNA-BINDING PROTEIN SMUBP-2"/>
    <property type="match status" value="1"/>
</dbReference>
<sequence length="957" mass="109057">MLESEKLIQIIQAWLGYIRLEELTQAEVERSSDIYSKVVDKGVQLVGNKLLLDSEVFTQFQQQQQAAKRGNKNDVQVAVAFPQIYRINGKGKEQRLKYLPLFTIDISPIFKGNYRKTGWDLTEYEFQPVVVNLMRLYGLEEEQAESLIVASGILKFLEDTFKGRFPTLRDFLELVDLPEGKYKTSRQPYLLRCDFTPYNALLKQDIQEIFKELQQPDCNSEWLTETHPAMQYLWGEPQSPRHEVMFWGAFPDHAPDEFQASVLKHAQENLLTAVCGPPGTGKTEVFLHLIAQQVVDRALRLVRGKDDANNLILFVGTNNSTIKKFQQRLTINSSAQQFYLPGGNQTIIRKSTLPKLQSCQDWLRNAEFNQSAWSKAKLELLQAESEIQQLIEQDRFNTVQKVTDAELRSQLDVEIQSLNNEIAAKSSELQALTEQLSSLSDYANFPLDAYQQIREELSQAERELPKESDSITKRALNWLNATTDQRIFRRLALRINAAVLNTLASSHPFQIPLDRLSLTTAQASVNQKLDFSQQWQNLNRKVTEIQTQLTAFNKKRELKQAEHQQIQKQIDSYPQGDFYNLFYRDHHQLQLELFQRAWAFLLQEVLRRKESVMRALETYGSVLTGDGGALLKLSTDGDAIFRDLSLIFPVISSSLQSIRNMLPILQPNSVKLALVDEAGTTLVHQLFPLLVRSQRAVVAGDPQQIEPIVNLCDDTIKQYLKTAFLDMGMGNEDYYRYAPTAKYTATAYHRAAGASGTESDLGNGIILSNHYRCTPPIIQFCSPNYPGGLQILSGDQQTATVKHLLAYHVEGSHTHNTNPEEIDAVETIIASLLKHGYSTNSDDNSKTIGVMSPFSQQANALKYRLSNRWRNFSWDDIGTVHTFQGGEKAAIIFSPYQCHQEHSFWFLNRKPNLLNTAVSRARELFILVGNLRELELAGGETKRLVEHIRQYGEIRSE</sequence>
<feature type="domain" description="DNA2/NAM7 helicase-like C-terminal" evidence="8">
    <location>
        <begin position="803"/>
        <end position="930"/>
    </location>
</feature>
<evidence type="ECO:0000256" key="4">
    <source>
        <dbReference type="ARBA" id="ARBA00022806"/>
    </source>
</evidence>
<dbReference type="Pfam" id="PF13086">
    <property type="entry name" value="AAA_11"/>
    <property type="match status" value="1"/>
</dbReference>
<dbReference type="Proteomes" id="UP000232003">
    <property type="component" value="Plasmid pNFSY06"/>
</dbReference>
<dbReference type="AlphaFoldDB" id="A0A2K8T9N8"/>
<organism evidence="9 10">
    <name type="scientific">Nostoc flagelliforme CCNUN1</name>
    <dbReference type="NCBI Taxonomy" id="2038116"/>
    <lineage>
        <taxon>Bacteria</taxon>
        <taxon>Bacillati</taxon>
        <taxon>Cyanobacteriota</taxon>
        <taxon>Cyanophyceae</taxon>
        <taxon>Nostocales</taxon>
        <taxon>Nostocaceae</taxon>
        <taxon>Nostoc</taxon>
    </lineage>
</organism>
<dbReference type="OrthoDB" id="9757917at2"/>
<dbReference type="EMBL" id="CP024791">
    <property type="protein sequence ID" value="AUB43775.1"/>
    <property type="molecule type" value="Genomic_DNA"/>
</dbReference>
<evidence type="ECO:0000256" key="6">
    <source>
        <dbReference type="SAM" id="Coils"/>
    </source>
</evidence>
<evidence type="ECO:0000256" key="3">
    <source>
        <dbReference type="ARBA" id="ARBA00022801"/>
    </source>
</evidence>
<geneLocation type="plasmid" evidence="10">
    <name>pnfsy06</name>
</geneLocation>
<evidence type="ECO:0000256" key="5">
    <source>
        <dbReference type="ARBA" id="ARBA00022840"/>
    </source>
</evidence>
<dbReference type="GO" id="GO:0004386">
    <property type="term" value="F:helicase activity"/>
    <property type="evidence" value="ECO:0007669"/>
    <property type="project" value="UniProtKB-KW"/>
</dbReference>
<proteinExistence type="inferred from homology"/>
<comment type="similarity">
    <text evidence="1">Belongs to the DNA2/NAM7 helicase family.</text>
</comment>
<keyword evidence="2" id="KW-0547">Nucleotide-binding</keyword>
<accession>A0A2K8T9N8</accession>
<name>A0A2K8T9N8_9NOSO</name>
<dbReference type="InterPro" id="IPR050534">
    <property type="entry name" value="Coronavir_polyprotein_1ab"/>
</dbReference>
<feature type="domain" description="DNA2/NAM7 helicase helicase" evidence="7">
    <location>
        <begin position="260"/>
        <end position="709"/>
    </location>
</feature>
<feature type="coiled-coil region" evidence="6">
    <location>
        <begin position="373"/>
        <end position="470"/>
    </location>
</feature>
<dbReference type="InterPro" id="IPR047187">
    <property type="entry name" value="SF1_C_Upf1"/>
</dbReference>
<dbReference type="RefSeq" id="WP_100903762.1">
    <property type="nucleotide sequence ID" value="NZ_CAWNNC010000007.1"/>
</dbReference>
<dbReference type="InterPro" id="IPR041679">
    <property type="entry name" value="DNA2/NAM7-like_C"/>
</dbReference>
<dbReference type="GO" id="GO:0005524">
    <property type="term" value="F:ATP binding"/>
    <property type="evidence" value="ECO:0007669"/>
    <property type="project" value="UniProtKB-KW"/>
</dbReference>
<evidence type="ECO:0000313" key="9">
    <source>
        <dbReference type="EMBL" id="AUB43775.1"/>
    </source>
</evidence>
<gene>
    <name evidence="9" type="ORF">COO91_09965</name>
</gene>
<dbReference type="Pfam" id="PF13087">
    <property type="entry name" value="AAA_12"/>
    <property type="match status" value="1"/>
</dbReference>
<dbReference type="KEGG" id="nfl:COO91_09965"/>
<protein>
    <submittedName>
        <fullName evidence="9">ATP-dependent exoDNAse</fullName>
    </submittedName>
</protein>
<keyword evidence="9" id="KW-0614">Plasmid</keyword>
<dbReference type="InterPro" id="IPR027417">
    <property type="entry name" value="P-loop_NTPase"/>
</dbReference>
<dbReference type="SUPFAM" id="SSF52540">
    <property type="entry name" value="P-loop containing nucleoside triphosphate hydrolases"/>
    <property type="match status" value="1"/>
</dbReference>
<dbReference type="InterPro" id="IPR041677">
    <property type="entry name" value="DNA2/NAM7_AAA_11"/>
</dbReference>
<evidence type="ECO:0000259" key="7">
    <source>
        <dbReference type="Pfam" id="PF13086"/>
    </source>
</evidence>
<keyword evidence="3" id="KW-0378">Hydrolase</keyword>
<evidence type="ECO:0000256" key="1">
    <source>
        <dbReference type="ARBA" id="ARBA00007913"/>
    </source>
</evidence>
<keyword evidence="6" id="KW-0175">Coiled coil</keyword>